<dbReference type="Gene3D" id="3.40.50.1240">
    <property type="entry name" value="Phosphoglycerate mutase-like"/>
    <property type="match status" value="1"/>
</dbReference>
<dbReference type="RefSeq" id="WP_341371331.1">
    <property type="nucleotide sequence ID" value="NZ_JBBPCO010000010.1"/>
</dbReference>
<dbReference type="InterPro" id="IPR013078">
    <property type="entry name" value="His_Pase_superF_clade-1"/>
</dbReference>
<reference evidence="1 2" key="1">
    <citation type="submission" date="2024-04" db="EMBL/GenBank/DDBJ databases">
        <authorList>
            <person name="Abashina T."/>
            <person name="Shaikin A."/>
        </authorList>
    </citation>
    <scope>NUCLEOTIDE SEQUENCE [LARGE SCALE GENOMIC DNA]</scope>
    <source>
        <strain evidence="1 2">AAFK</strain>
    </source>
</reference>
<dbReference type="EC" id="3.1.3.-" evidence="1"/>
<dbReference type="SMART" id="SM00855">
    <property type="entry name" value="PGAM"/>
    <property type="match status" value="1"/>
</dbReference>
<dbReference type="Pfam" id="PF00300">
    <property type="entry name" value="His_Phos_1"/>
    <property type="match status" value="1"/>
</dbReference>
<dbReference type="Proteomes" id="UP001446205">
    <property type="component" value="Unassembled WGS sequence"/>
</dbReference>
<keyword evidence="2" id="KW-1185">Reference proteome</keyword>
<organism evidence="1 2">
    <name type="scientific">Thermithiobacillus plumbiphilus</name>
    <dbReference type="NCBI Taxonomy" id="1729899"/>
    <lineage>
        <taxon>Bacteria</taxon>
        <taxon>Pseudomonadati</taxon>
        <taxon>Pseudomonadota</taxon>
        <taxon>Acidithiobacillia</taxon>
        <taxon>Acidithiobacillales</taxon>
        <taxon>Thermithiobacillaceae</taxon>
        <taxon>Thermithiobacillus</taxon>
    </lineage>
</organism>
<protein>
    <submittedName>
        <fullName evidence="1">Histidine phosphatase family protein</fullName>
        <ecNumber evidence="1">3.1.3.-</ecNumber>
    </submittedName>
</protein>
<dbReference type="PANTHER" id="PTHR48100:SF62">
    <property type="entry name" value="GLUCOSYL-3-PHOSPHOGLYCERATE PHOSPHATASE"/>
    <property type="match status" value="1"/>
</dbReference>
<comment type="caution">
    <text evidence="1">The sequence shown here is derived from an EMBL/GenBank/DDBJ whole genome shotgun (WGS) entry which is preliminary data.</text>
</comment>
<dbReference type="SUPFAM" id="SSF53254">
    <property type="entry name" value="Phosphoglycerate mutase-like"/>
    <property type="match status" value="1"/>
</dbReference>
<evidence type="ECO:0000313" key="1">
    <source>
        <dbReference type="EMBL" id="MEK8090276.1"/>
    </source>
</evidence>
<gene>
    <name evidence="1" type="ORF">WOB96_10940</name>
</gene>
<name>A0ABU9D9S0_9PROT</name>
<sequence length="204" mass="22835">MARFFLIRHGLNDETGKILSARKPGLHLNTTGREQAQRVAMHLAHEPIRAIYSSPMERARETAKPLAEKRGLEVQIDEGLNEFHFGDWTGCAFDAVDQIEERQRFNHWRGGIRPPGGELALEMQARVVSAIIHLSNQYAPDDTVACFTHADPIRAVIAHFTSMPIDLYHRLEISPASLSTVEVGDWGPRILGMNLPAGEQHWSG</sequence>
<dbReference type="CDD" id="cd07067">
    <property type="entry name" value="HP_PGM_like"/>
    <property type="match status" value="1"/>
</dbReference>
<dbReference type="InterPro" id="IPR050275">
    <property type="entry name" value="PGM_Phosphatase"/>
</dbReference>
<accession>A0ABU9D9S0</accession>
<dbReference type="GO" id="GO:0016787">
    <property type="term" value="F:hydrolase activity"/>
    <property type="evidence" value="ECO:0007669"/>
    <property type="project" value="UniProtKB-KW"/>
</dbReference>
<dbReference type="PANTHER" id="PTHR48100">
    <property type="entry name" value="BROAD-SPECIFICITY PHOSPHATASE YOR283W-RELATED"/>
    <property type="match status" value="1"/>
</dbReference>
<dbReference type="InterPro" id="IPR029033">
    <property type="entry name" value="His_PPase_superfam"/>
</dbReference>
<proteinExistence type="predicted"/>
<evidence type="ECO:0000313" key="2">
    <source>
        <dbReference type="Proteomes" id="UP001446205"/>
    </source>
</evidence>
<dbReference type="EMBL" id="JBBPCO010000010">
    <property type="protein sequence ID" value="MEK8090276.1"/>
    <property type="molecule type" value="Genomic_DNA"/>
</dbReference>
<keyword evidence="1" id="KW-0378">Hydrolase</keyword>